<gene>
    <name evidence="1" type="ORF">HAX54_012775</name>
</gene>
<proteinExistence type="predicted"/>
<sequence length="62" mass="6519">AFSGGYWFGGTAAAAGFPLQQDYGSGQSLAVAELGSNHWNRRSDTIAVLAGLLQRKCDRCNG</sequence>
<evidence type="ECO:0000313" key="2">
    <source>
        <dbReference type="Proteomes" id="UP000823775"/>
    </source>
</evidence>
<name>A0ABS8TKA9_DATST</name>
<comment type="caution">
    <text evidence="1">The sequence shown here is derived from an EMBL/GenBank/DDBJ whole genome shotgun (WGS) entry which is preliminary data.</text>
</comment>
<dbReference type="Proteomes" id="UP000823775">
    <property type="component" value="Unassembled WGS sequence"/>
</dbReference>
<feature type="non-terminal residue" evidence="1">
    <location>
        <position position="1"/>
    </location>
</feature>
<evidence type="ECO:0000313" key="1">
    <source>
        <dbReference type="EMBL" id="MCD7471959.1"/>
    </source>
</evidence>
<keyword evidence="2" id="KW-1185">Reference proteome</keyword>
<reference evidence="1 2" key="1">
    <citation type="journal article" date="2021" name="BMC Genomics">
        <title>Datura genome reveals duplications of psychoactive alkaloid biosynthetic genes and high mutation rate following tissue culture.</title>
        <authorList>
            <person name="Rajewski A."/>
            <person name="Carter-House D."/>
            <person name="Stajich J."/>
            <person name="Litt A."/>
        </authorList>
    </citation>
    <scope>NUCLEOTIDE SEQUENCE [LARGE SCALE GENOMIC DNA]</scope>
    <source>
        <strain evidence="1">AR-01</strain>
    </source>
</reference>
<organism evidence="1 2">
    <name type="scientific">Datura stramonium</name>
    <name type="common">Jimsonweed</name>
    <name type="synonym">Common thornapple</name>
    <dbReference type="NCBI Taxonomy" id="4076"/>
    <lineage>
        <taxon>Eukaryota</taxon>
        <taxon>Viridiplantae</taxon>
        <taxon>Streptophyta</taxon>
        <taxon>Embryophyta</taxon>
        <taxon>Tracheophyta</taxon>
        <taxon>Spermatophyta</taxon>
        <taxon>Magnoliopsida</taxon>
        <taxon>eudicotyledons</taxon>
        <taxon>Gunneridae</taxon>
        <taxon>Pentapetalae</taxon>
        <taxon>asterids</taxon>
        <taxon>lamiids</taxon>
        <taxon>Solanales</taxon>
        <taxon>Solanaceae</taxon>
        <taxon>Solanoideae</taxon>
        <taxon>Datureae</taxon>
        <taxon>Datura</taxon>
    </lineage>
</organism>
<protein>
    <submittedName>
        <fullName evidence="1">Uncharacterized protein</fullName>
    </submittedName>
</protein>
<accession>A0ABS8TKA9</accession>
<dbReference type="EMBL" id="JACEIK010001750">
    <property type="protein sequence ID" value="MCD7471959.1"/>
    <property type="molecule type" value="Genomic_DNA"/>
</dbReference>